<comment type="caution">
    <text evidence="2">The sequence shown here is derived from an EMBL/GenBank/DDBJ whole genome shotgun (WGS) entry which is preliminary data.</text>
</comment>
<reference evidence="2 3" key="1">
    <citation type="journal article" date="2023" name="Int. J. Syst. Evol. Microbiol.">
        <title>Lactiplantibacillus brownii sp. nov., a novel psychrotolerant species isolated from sauerkraut.</title>
        <authorList>
            <person name="Heng Y.C."/>
            <person name="Silvaraju S."/>
            <person name="Lee J.K.Y."/>
            <person name="Kittelmann S."/>
        </authorList>
    </citation>
    <scope>NUCLEOTIDE SEQUENCE [LARGE SCALE GENOMIC DNA]</scope>
    <source>
        <strain evidence="2 3">WILCCON 0030</strain>
    </source>
</reference>
<feature type="domain" description="Aminoglycoside phosphotransferase" evidence="1">
    <location>
        <begin position="67"/>
        <end position="249"/>
    </location>
</feature>
<dbReference type="InterPro" id="IPR011009">
    <property type="entry name" value="Kinase-like_dom_sf"/>
</dbReference>
<dbReference type="Pfam" id="PF01636">
    <property type="entry name" value="APH"/>
    <property type="match status" value="1"/>
</dbReference>
<evidence type="ECO:0000259" key="1">
    <source>
        <dbReference type="Pfam" id="PF01636"/>
    </source>
</evidence>
<name>A0ABU1A8E7_9LACO</name>
<evidence type="ECO:0000313" key="2">
    <source>
        <dbReference type="EMBL" id="MDQ7936620.1"/>
    </source>
</evidence>
<accession>A0ABU1A8E7</accession>
<dbReference type="SUPFAM" id="SSF56112">
    <property type="entry name" value="Protein kinase-like (PK-like)"/>
    <property type="match status" value="1"/>
</dbReference>
<protein>
    <recommendedName>
        <fullName evidence="1">Aminoglycoside phosphotransferase domain-containing protein</fullName>
    </recommendedName>
</protein>
<gene>
    <name evidence="2" type="ORF">RA086_03035</name>
</gene>
<dbReference type="Proteomes" id="UP001227831">
    <property type="component" value="Unassembled WGS sequence"/>
</dbReference>
<dbReference type="RefSeq" id="WP_308702438.1">
    <property type="nucleotide sequence ID" value="NZ_AP027463.1"/>
</dbReference>
<keyword evidence="3" id="KW-1185">Reference proteome</keyword>
<sequence>MDYFKNQLNQWTDWQAAIAEPGAFEPLIQQIYRSENEPFKTPELVPDSLAAVFAVGATQIAIFPPTSIATHPRDRYQTERFSLTRLARLQVTAPILLHSGFIFDTYQFYYVIYQPLVGISLTEFANTAEPLAKSTLGRQIGTALRKINREVASFNQVDVQVLASQADWNQLGATFAAERQAYLAAHPVAMNRFVHGQLNGTNVIVTTGTVGFQHFQTALQGPWQMELVPLVLQAFGGDPDFLAGLQTTLQSPDLATDLLIGLLWRADGPAQIKAWLGVDTVTLTTLAQKLTRLVKNESEG</sequence>
<evidence type="ECO:0000313" key="3">
    <source>
        <dbReference type="Proteomes" id="UP001227831"/>
    </source>
</evidence>
<organism evidence="2 3">
    <name type="scientific">Lactiplantibacillus brownii</name>
    <dbReference type="NCBI Taxonomy" id="3069269"/>
    <lineage>
        <taxon>Bacteria</taxon>
        <taxon>Bacillati</taxon>
        <taxon>Bacillota</taxon>
        <taxon>Bacilli</taxon>
        <taxon>Lactobacillales</taxon>
        <taxon>Lactobacillaceae</taxon>
        <taxon>Lactiplantibacillus</taxon>
    </lineage>
</organism>
<dbReference type="InterPro" id="IPR002575">
    <property type="entry name" value="Aminoglycoside_PTrfase"/>
</dbReference>
<dbReference type="EMBL" id="JAVCWF010000001">
    <property type="protein sequence ID" value="MDQ7936620.1"/>
    <property type="molecule type" value="Genomic_DNA"/>
</dbReference>
<proteinExistence type="predicted"/>